<evidence type="ECO:0000313" key="1">
    <source>
        <dbReference type="EMBL" id="ERL96013.1"/>
    </source>
</evidence>
<dbReference type="EMBL" id="KI209297">
    <property type="protein sequence ID" value="ERL96013.1"/>
    <property type="molecule type" value="Genomic_DNA"/>
</dbReference>
<dbReference type="Proteomes" id="UP000030742">
    <property type="component" value="Unassembled WGS sequence"/>
</dbReference>
<organism evidence="1 2">
    <name type="scientific">Dendroctonus ponderosae</name>
    <name type="common">Mountain pine beetle</name>
    <dbReference type="NCBI Taxonomy" id="77166"/>
    <lineage>
        <taxon>Eukaryota</taxon>
        <taxon>Metazoa</taxon>
        <taxon>Ecdysozoa</taxon>
        <taxon>Arthropoda</taxon>
        <taxon>Hexapoda</taxon>
        <taxon>Insecta</taxon>
        <taxon>Pterygota</taxon>
        <taxon>Neoptera</taxon>
        <taxon>Endopterygota</taxon>
        <taxon>Coleoptera</taxon>
        <taxon>Polyphaga</taxon>
        <taxon>Cucujiformia</taxon>
        <taxon>Curculionidae</taxon>
        <taxon>Scolytinae</taxon>
        <taxon>Dendroctonus</taxon>
    </lineage>
</organism>
<feature type="non-terminal residue" evidence="1">
    <location>
        <position position="1"/>
    </location>
</feature>
<dbReference type="AlphaFoldDB" id="U4UU05"/>
<protein>
    <submittedName>
        <fullName evidence="1">Uncharacterized protein</fullName>
    </submittedName>
</protein>
<reference evidence="1 2" key="1">
    <citation type="journal article" date="2013" name="Genome Biol.">
        <title>Draft genome of the mountain pine beetle, Dendroctonus ponderosae Hopkins, a major forest pest.</title>
        <authorList>
            <person name="Keeling C.I."/>
            <person name="Yuen M.M."/>
            <person name="Liao N.Y."/>
            <person name="Docking T.R."/>
            <person name="Chan S.K."/>
            <person name="Taylor G.A."/>
            <person name="Palmquist D.L."/>
            <person name="Jackman S.D."/>
            <person name="Nguyen A."/>
            <person name="Li M."/>
            <person name="Henderson H."/>
            <person name="Janes J.K."/>
            <person name="Zhao Y."/>
            <person name="Pandoh P."/>
            <person name="Moore R."/>
            <person name="Sperling F.A."/>
            <person name="Huber D.P."/>
            <person name="Birol I."/>
            <person name="Jones S.J."/>
            <person name="Bohlmann J."/>
        </authorList>
    </citation>
    <scope>NUCLEOTIDE SEQUENCE</scope>
</reference>
<proteinExistence type="predicted"/>
<gene>
    <name evidence="1" type="ORF">D910_00801</name>
</gene>
<sequence>VTERRAIKYQRLPNIVDHRHIDLRIRHILLCGRSARYLTIRLGTSAASWFPTGDIDSLKLCTE</sequence>
<accession>U4UU05</accession>
<evidence type="ECO:0000313" key="2">
    <source>
        <dbReference type="Proteomes" id="UP000030742"/>
    </source>
</evidence>
<name>U4UU05_DENPD</name>